<keyword evidence="2" id="KW-1185">Reference proteome</keyword>
<proteinExistence type="predicted"/>
<accession>A0A5C2H3T1</accession>
<reference evidence="2" key="1">
    <citation type="submission" date="2019-09" db="EMBL/GenBank/DDBJ databases">
        <title>Complete genome sequencing of four Arcobacter species reveals a diverse suite of mobile elements.</title>
        <authorList>
            <person name="On S.L.W."/>
            <person name="Miller W.G."/>
            <person name="Biggs P."/>
            <person name="Cornelius A."/>
            <person name="Vandamme P."/>
        </authorList>
    </citation>
    <scope>NUCLEOTIDE SEQUENCE [LARGE SCALE GENOMIC DNA]</scope>
    <source>
        <strain evidence="2">LMG 26638</strain>
    </source>
</reference>
<dbReference type="RefSeq" id="WP_130232544.1">
    <property type="nucleotide sequence ID" value="NZ_BMEF01000010.1"/>
</dbReference>
<organism evidence="1 2">
    <name type="scientific">Malaciobacter pacificus</name>
    <dbReference type="NCBI Taxonomy" id="1080223"/>
    <lineage>
        <taxon>Bacteria</taxon>
        <taxon>Pseudomonadati</taxon>
        <taxon>Campylobacterota</taxon>
        <taxon>Epsilonproteobacteria</taxon>
        <taxon>Campylobacterales</taxon>
        <taxon>Arcobacteraceae</taxon>
        <taxon>Malaciobacter</taxon>
    </lineage>
</organism>
<sequence length="303" mass="35077">MFQNKKYIKFLQKSKVINADIICVNILKEDNKGLKHSIKNMFINSNGDSIGFEFSEELKNFILIHSKEFFKEKKGKLIKFNINKTKWNELFDMECWAEPFFAKNDYGYLGEALKNAIKRVNTTLVRSIKHSGAHAFIPVLDEENNSFTGNKNIFYEKINFPIKLLLLGTAKGSVELVKTADLLGWQICLSDIRGGNFKRVKHLDEIVLLNEEKSISKVLEKQFDVSIIMDNQNKSELYLKELVNSNVKKIVLTSANNEIKNLDDRIVIISNQSHQPLERVFLEICKNIQNKIHLKKEIGYEFI</sequence>
<reference evidence="1 2" key="3">
    <citation type="submission" date="2019-09" db="EMBL/GenBank/DDBJ databases">
        <title>Taxonomic note: a critical rebuttal of the proposed division of the genus Arcobacter into six genera, emended descriptions of Arcobacter anaerophilus and the genus Arcobacter, and an assessment of genus-level boundaries for Epsilonproteobacteria using in silico genomic comparator tools.</title>
        <authorList>
            <person name="On S.L.W."/>
            <person name="Miller W.G."/>
            <person name="Biggs P."/>
            <person name="Cornelius A."/>
            <person name="Vandamme P."/>
        </authorList>
    </citation>
    <scope>NUCLEOTIDE SEQUENCE [LARGE SCALE GENOMIC DNA]</scope>
    <source>
        <strain evidence="1 2">LMG 26638</strain>
    </source>
</reference>
<dbReference type="EMBL" id="CP035928">
    <property type="protein sequence ID" value="QEP33581.1"/>
    <property type="molecule type" value="Genomic_DNA"/>
</dbReference>
<dbReference type="OrthoDB" id="9815497at2"/>
<reference evidence="1 2" key="2">
    <citation type="submission" date="2019-09" db="EMBL/GenBank/DDBJ databases">
        <title>Complete genome sequencing of four Arcobacter species reveals a diverse suite of mobile elements.</title>
        <authorList>
            <person name="Miller W.G."/>
            <person name="Yee E."/>
            <person name="Bono J.L."/>
        </authorList>
    </citation>
    <scope>NUCLEOTIDE SEQUENCE [LARGE SCALE GENOMIC DNA]</scope>
    <source>
        <strain evidence="1 2">LMG 26638</strain>
    </source>
</reference>
<name>A0A5C2H3T1_9BACT</name>
<dbReference type="Proteomes" id="UP000322726">
    <property type="component" value="Chromosome"/>
</dbReference>
<evidence type="ECO:0000313" key="1">
    <source>
        <dbReference type="EMBL" id="QEP33581.1"/>
    </source>
</evidence>
<dbReference type="AlphaFoldDB" id="A0A5C2H3T1"/>
<evidence type="ECO:0000313" key="2">
    <source>
        <dbReference type="Proteomes" id="UP000322726"/>
    </source>
</evidence>
<dbReference type="KEGG" id="apai:APAC_0420"/>
<gene>
    <name evidence="1" type="ORF">APAC_0420</name>
</gene>
<protein>
    <submittedName>
        <fullName evidence="1">Uncharacterized protein</fullName>
    </submittedName>
</protein>